<reference evidence="2 3" key="1">
    <citation type="submission" date="2018-06" db="EMBL/GenBank/DDBJ databases">
        <title>Genomic Encyclopedia of Type Strains, Phase IV (KMG-IV): sequencing the most valuable type-strain genomes for metagenomic binning, comparative biology and taxonomic classification.</title>
        <authorList>
            <person name="Goeker M."/>
        </authorList>
    </citation>
    <scope>NUCLEOTIDE SEQUENCE [LARGE SCALE GENOMIC DNA]</scope>
    <source>
        <strain evidence="2 3">DSM 25532</strain>
    </source>
</reference>
<keyword evidence="3" id="KW-1185">Reference proteome</keyword>
<evidence type="ECO:0000256" key="1">
    <source>
        <dbReference type="SAM" id="Phobius"/>
    </source>
</evidence>
<protein>
    <submittedName>
        <fullName evidence="2">Uncharacterized protein</fullName>
    </submittedName>
</protein>
<evidence type="ECO:0000313" key="2">
    <source>
        <dbReference type="EMBL" id="RBP37637.1"/>
    </source>
</evidence>
<evidence type="ECO:0000313" key="3">
    <source>
        <dbReference type="Proteomes" id="UP000253426"/>
    </source>
</evidence>
<organism evidence="2 3">
    <name type="scientific">Roseimicrobium gellanilyticum</name>
    <dbReference type="NCBI Taxonomy" id="748857"/>
    <lineage>
        <taxon>Bacteria</taxon>
        <taxon>Pseudomonadati</taxon>
        <taxon>Verrucomicrobiota</taxon>
        <taxon>Verrucomicrobiia</taxon>
        <taxon>Verrucomicrobiales</taxon>
        <taxon>Verrucomicrobiaceae</taxon>
        <taxon>Roseimicrobium</taxon>
    </lineage>
</organism>
<dbReference type="EMBL" id="QNRR01000013">
    <property type="protein sequence ID" value="RBP37637.1"/>
    <property type="molecule type" value="Genomic_DNA"/>
</dbReference>
<dbReference type="AlphaFoldDB" id="A0A366H7C8"/>
<name>A0A366H7C8_9BACT</name>
<keyword evidence="1" id="KW-0812">Transmembrane</keyword>
<comment type="caution">
    <text evidence="2">The sequence shown here is derived from an EMBL/GenBank/DDBJ whole genome shotgun (WGS) entry which is preliminary data.</text>
</comment>
<accession>A0A366H7C8</accession>
<dbReference type="Proteomes" id="UP000253426">
    <property type="component" value="Unassembled WGS sequence"/>
</dbReference>
<sequence length="258" mass="28586">MMGRAGPVCTKLSKALERLLFDKVFTWKILAKDKKNTYFPSMKYVFWLLLAALGIWAWQNPEKVRDAGDNAAKWIGEKSRMIADKWDPKAPEAPVVEAPLPELPEGVYVLRQDVIVATGKGTVKWAAGTSIRKLGEGAGKILVSDGVNQTTVDLSLLTRDQAERRAFYKKLEALNAGQAMSAARTLEAELIELDAKIVKMVQEKRSIAAARAINGGLQPFGTTEEFLDLSIKRAEDRKNEIYKILGRTPTPSRSLSVK</sequence>
<proteinExistence type="predicted"/>
<gene>
    <name evidence="2" type="ORF">DES53_11319</name>
</gene>
<keyword evidence="1" id="KW-0472">Membrane</keyword>
<feature type="transmembrane region" description="Helical" evidence="1">
    <location>
        <begin position="38"/>
        <end position="58"/>
    </location>
</feature>
<keyword evidence="1" id="KW-1133">Transmembrane helix</keyword>